<comment type="caution">
    <text evidence="2">The sequence shown here is derived from an EMBL/GenBank/DDBJ whole genome shotgun (WGS) entry which is preliminary data.</text>
</comment>
<feature type="compositionally biased region" description="Low complexity" evidence="1">
    <location>
        <begin position="418"/>
        <end position="428"/>
    </location>
</feature>
<sequence length="731" mass="81376">MKEGRIKPRYQDLQWFGYEALLRPTPLPKRKKEKSLDYNNSFLDEYECSSLALDKEERRDEKKRLDQLKQDQTMQENPTVTVGDPGASNEFHNDERVTWVDIEEMPLKAWTKNTFTRIASKWGDLMHIEDEEEDCFHSKLFWIHTKEVPGWIYNFVEEEVEDNDSDSNPKDDELDNDIVDKQKYTNEGGDSDVEESQSEDPFKIYDLLNKKKHNASSDTSSNLSMKYPPGFTPTDDGKTTSEVKKTSHSEKIREWIKVKKDSSNNYKKTLKADLVEIDTLLDKGEGNSDILNKRFTVSKELQDIGGNSSFISLILKMHNADMVKYVTPRKFQVMAAPVIPISSDSSEESVPIVPIDPLVVPVGGAIFVTSPIGVLDLVDYSSSNSDLSEDSLPPALELSLVSPFLCSDDSEADIEVTSRPSSPSGSSSHDTFAPSSELPIAHVVAPPRIRRRLAILISPGEAIPFGRPYCTHSNRPHFTSDSSSSGSSSDSSSNTSLGSPSDSLSDTSSVHSSGCDASGQTHSGPSTIVVSSRLVYPPVMTLQYSEEYSRWTSAPLSTPYLPTTSKEEHMEIGAADAEAVADLGNGDRVGAHTKDGICIGVDIAASDIREDEEEFETEASAGDTMEIAVDPLVTGGISESTRGDVPDLEDTLYDIVHYMAKVPFDRIIEFETAHRQLEAGQLMASKERAGLTDRIKRLGLENLKIHRDRDDARRRLRRLESFVERRLGFRP</sequence>
<accession>A0ABQ5JG54</accession>
<evidence type="ECO:0000313" key="2">
    <source>
        <dbReference type="EMBL" id="GJU10513.1"/>
    </source>
</evidence>
<reference evidence="2" key="2">
    <citation type="submission" date="2022-01" db="EMBL/GenBank/DDBJ databases">
        <authorList>
            <person name="Yamashiro T."/>
            <person name="Shiraishi A."/>
            <person name="Satake H."/>
            <person name="Nakayama K."/>
        </authorList>
    </citation>
    <scope>NUCLEOTIDE SEQUENCE</scope>
</reference>
<reference evidence="2" key="1">
    <citation type="journal article" date="2022" name="Int. J. Mol. Sci.">
        <title>Draft Genome of Tanacetum Coccineum: Genomic Comparison of Closely Related Tanacetum-Family Plants.</title>
        <authorList>
            <person name="Yamashiro T."/>
            <person name="Shiraishi A."/>
            <person name="Nakayama K."/>
            <person name="Satake H."/>
        </authorList>
    </citation>
    <scope>NUCLEOTIDE SEQUENCE</scope>
</reference>
<dbReference type="Proteomes" id="UP001151760">
    <property type="component" value="Unassembled WGS sequence"/>
</dbReference>
<name>A0ABQ5JG54_9ASTR</name>
<feature type="compositionally biased region" description="Polar residues" evidence="1">
    <location>
        <begin position="70"/>
        <end position="80"/>
    </location>
</feature>
<evidence type="ECO:0000313" key="3">
    <source>
        <dbReference type="Proteomes" id="UP001151760"/>
    </source>
</evidence>
<protein>
    <submittedName>
        <fullName evidence="2">Uncharacterized protein</fullName>
    </submittedName>
</protein>
<proteinExistence type="predicted"/>
<feature type="region of interest" description="Disordered" evidence="1">
    <location>
        <begin position="213"/>
        <end position="246"/>
    </location>
</feature>
<feature type="region of interest" description="Disordered" evidence="1">
    <location>
        <begin position="412"/>
        <end position="433"/>
    </location>
</feature>
<feature type="compositionally biased region" description="Acidic residues" evidence="1">
    <location>
        <begin position="189"/>
        <end position="198"/>
    </location>
</feature>
<feature type="region of interest" description="Disordered" evidence="1">
    <location>
        <begin position="474"/>
        <end position="524"/>
    </location>
</feature>
<evidence type="ECO:0000256" key="1">
    <source>
        <dbReference type="SAM" id="MobiDB-lite"/>
    </source>
</evidence>
<feature type="region of interest" description="Disordered" evidence="1">
    <location>
        <begin position="56"/>
        <end position="92"/>
    </location>
</feature>
<keyword evidence="3" id="KW-1185">Reference proteome</keyword>
<feature type="region of interest" description="Disordered" evidence="1">
    <location>
        <begin position="162"/>
        <end position="199"/>
    </location>
</feature>
<feature type="compositionally biased region" description="Basic and acidic residues" evidence="1">
    <location>
        <begin position="56"/>
        <end position="69"/>
    </location>
</feature>
<organism evidence="2 3">
    <name type="scientific">Tanacetum coccineum</name>
    <dbReference type="NCBI Taxonomy" id="301880"/>
    <lineage>
        <taxon>Eukaryota</taxon>
        <taxon>Viridiplantae</taxon>
        <taxon>Streptophyta</taxon>
        <taxon>Embryophyta</taxon>
        <taxon>Tracheophyta</taxon>
        <taxon>Spermatophyta</taxon>
        <taxon>Magnoliopsida</taxon>
        <taxon>eudicotyledons</taxon>
        <taxon>Gunneridae</taxon>
        <taxon>Pentapetalae</taxon>
        <taxon>asterids</taxon>
        <taxon>campanulids</taxon>
        <taxon>Asterales</taxon>
        <taxon>Asteraceae</taxon>
        <taxon>Asteroideae</taxon>
        <taxon>Anthemideae</taxon>
        <taxon>Anthemidinae</taxon>
        <taxon>Tanacetum</taxon>
    </lineage>
</organism>
<gene>
    <name evidence="2" type="ORF">Tco_1132909</name>
</gene>
<feature type="compositionally biased region" description="Basic and acidic residues" evidence="1">
    <location>
        <begin position="235"/>
        <end position="246"/>
    </location>
</feature>
<dbReference type="EMBL" id="BQNB010021833">
    <property type="protein sequence ID" value="GJU10513.1"/>
    <property type="molecule type" value="Genomic_DNA"/>
</dbReference>
<feature type="compositionally biased region" description="Low complexity" evidence="1">
    <location>
        <begin position="480"/>
        <end position="513"/>
    </location>
</feature>